<evidence type="ECO:0000256" key="9">
    <source>
        <dbReference type="ARBA" id="ARBA00022741"/>
    </source>
</evidence>
<keyword evidence="23" id="KW-1185">Reference proteome</keyword>
<evidence type="ECO:0000256" key="10">
    <source>
        <dbReference type="ARBA" id="ARBA00022777"/>
    </source>
</evidence>
<evidence type="ECO:0000256" key="3">
    <source>
        <dbReference type="ARBA" id="ARBA00022527"/>
    </source>
</evidence>
<dbReference type="PROSITE" id="PS50011">
    <property type="entry name" value="PROTEIN_KINASE_DOM"/>
    <property type="match status" value="1"/>
</dbReference>
<dbReference type="FunFam" id="1.10.510.10:FF:000044">
    <property type="entry name" value="Putative LRR receptor-like serine/threonine-protein kinase"/>
    <property type="match status" value="1"/>
</dbReference>
<dbReference type="EC" id="2.7.11.1" evidence="2"/>
<dbReference type="CDD" id="cd14066">
    <property type="entry name" value="STKc_IRAK"/>
    <property type="match status" value="1"/>
</dbReference>
<comment type="catalytic activity">
    <reaction evidence="16">
        <text>L-threonyl-[protein] + ATP = O-phospho-L-threonyl-[protein] + ADP + H(+)</text>
        <dbReference type="Rhea" id="RHEA:46608"/>
        <dbReference type="Rhea" id="RHEA-COMP:11060"/>
        <dbReference type="Rhea" id="RHEA-COMP:11605"/>
        <dbReference type="ChEBI" id="CHEBI:15378"/>
        <dbReference type="ChEBI" id="CHEBI:30013"/>
        <dbReference type="ChEBI" id="CHEBI:30616"/>
        <dbReference type="ChEBI" id="CHEBI:61977"/>
        <dbReference type="ChEBI" id="CHEBI:456216"/>
        <dbReference type="EC" id="2.7.11.1"/>
    </reaction>
</comment>
<reference evidence="22 23" key="2">
    <citation type="journal article" date="2018" name="Hortic Res">
        <title>Improved Brassica rapa reference genome by single-molecule sequencing and chromosome conformation capture technologies.</title>
        <authorList>
            <person name="Zhang L."/>
            <person name="Cai X."/>
            <person name="Wu J."/>
            <person name="Liu M."/>
            <person name="Grob S."/>
            <person name="Cheng F."/>
            <person name="Liang J."/>
            <person name="Cai C."/>
            <person name="Liu Z."/>
            <person name="Liu B."/>
            <person name="Wang F."/>
            <person name="Li S."/>
            <person name="Liu F."/>
            <person name="Li X."/>
            <person name="Cheng L."/>
            <person name="Yang W."/>
            <person name="Li M.H."/>
            <person name="Grossniklaus U."/>
            <person name="Zheng H."/>
            <person name="Wang X."/>
        </authorList>
    </citation>
    <scope>NUCLEOTIDE SEQUENCE [LARGE SCALE GENOMIC DNA]</scope>
    <source>
        <strain evidence="22 23">cv. Chiifu-401-42</strain>
    </source>
</reference>
<protein>
    <recommendedName>
        <fullName evidence="2">non-specific serine/threonine protein kinase</fullName>
        <ecNumber evidence="2">2.7.11.1</ecNumber>
    </recommendedName>
</protein>
<evidence type="ECO:0000256" key="12">
    <source>
        <dbReference type="ARBA" id="ARBA00022989"/>
    </source>
</evidence>
<keyword evidence="3" id="KW-0723">Serine/threonine-protein kinase</keyword>
<dbReference type="InterPro" id="IPR001245">
    <property type="entry name" value="Ser-Thr/Tyr_kinase_cat_dom"/>
</dbReference>
<dbReference type="EnsemblPlants" id="Bra010816.1">
    <property type="protein sequence ID" value="Bra010816.1-P"/>
    <property type="gene ID" value="Bra010816"/>
</dbReference>
<keyword evidence="5" id="KW-0808">Transferase</keyword>
<dbReference type="InterPro" id="IPR008271">
    <property type="entry name" value="Ser/Thr_kinase_AS"/>
</dbReference>
<evidence type="ECO:0000256" key="2">
    <source>
        <dbReference type="ARBA" id="ARBA00012513"/>
    </source>
</evidence>
<dbReference type="InterPro" id="IPR051824">
    <property type="entry name" value="LRR_Rcpt-Like_S/T_Kinase"/>
</dbReference>
<evidence type="ECO:0000256" key="1">
    <source>
        <dbReference type="ARBA" id="ARBA00004479"/>
    </source>
</evidence>
<keyword evidence="12 20" id="KW-1133">Transmembrane helix</keyword>
<evidence type="ECO:0000256" key="19">
    <source>
        <dbReference type="SAM" id="MobiDB-lite"/>
    </source>
</evidence>
<dbReference type="InterPro" id="IPR011009">
    <property type="entry name" value="Kinase-like_dom_sf"/>
</dbReference>
<evidence type="ECO:0000256" key="6">
    <source>
        <dbReference type="ARBA" id="ARBA00022692"/>
    </source>
</evidence>
<dbReference type="Gene3D" id="1.10.510.10">
    <property type="entry name" value="Transferase(Phosphotransferase) domain 1"/>
    <property type="match status" value="1"/>
</dbReference>
<evidence type="ECO:0000256" key="15">
    <source>
        <dbReference type="ARBA" id="ARBA00023180"/>
    </source>
</evidence>
<name>M4D2W3_BRACM</name>
<dbReference type="PANTHER" id="PTHR48006:SF66">
    <property type="entry name" value="PROTEIN KINASE DOMAIN-CONTAINING PROTEIN"/>
    <property type="match status" value="1"/>
</dbReference>
<evidence type="ECO:0000256" key="7">
    <source>
        <dbReference type="ARBA" id="ARBA00022729"/>
    </source>
</evidence>
<proteinExistence type="predicted"/>
<dbReference type="SUPFAM" id="SSF56112">
    <property type="entry name" value="Protein kinase-like (PK-like)"/>
    <property type="match status" value="1"/>
</dbReference>
<dbReference type="FunFam" id="3.30.200.20:FF:000217">
    <property type="entry name" value="probable LRR receptor-like serine/threonine-protein kinase At1g53430"/>
    <property type="match status" value="1"/>
</dbReference>
<dbReference type="PROSITE" id="PS00108">
    <property type="entry name" value="PROTEIN_KINASE_ST"/>
    <property type="match status" value="1"/>
</dbReference>
<evidence type="ECO:0000256" key="13">
    <source>
        <dbReference type="ARBA" id="ARBA00023136"/>
    </source>
</evidence>
<keyword evidence="15" id="KW-0325">Glycoprotein</keyword>
<evidence type="ECO:0000256" key="18">
    <source>
        <dbReference type="PROSITE-ProRule" id="PRU10141"/>
    </source>
</evidence>
<keyword evidence="6 20" id="KW-0812">Transmembrane</keyword>
<dbReference type="Pfam" id="PF11721">
    <property type="entry name" value="Malectin"/>
    <property type="match status" value="1"/>
</dbReference>
<evidence type="ECO:0000256" key="11">
    <source>
        <dbReference type="ARBA" id="ARBA00022840"/>
    </source>
</evidence>
<dbReference type="HOGENOM" id="CLU_000288_114_5_1"/>
<dbReference type="InterPro" id="IPR000719">
    <property type="entry name" value="Prot_kinase_dom"/>
</dbReference>
<keyword evidence="8" id="KW-0677">Repeat</keyword>
<dbReference type="InterPro" id="IPR017441">
    <property type="entry name" value="Protein_kinase_ATP_BS"/>
</dbReference>
<comment type="catalytic activity">
    <reaction evidence="17">
        <text>L-seryl-[protein] + ATP = O-phospho-L-seryl-[protein] + ADP + H(+)</text>
        <dbReference type="Rhea" id="RHEA:17989"/>
        <dbReference type="Rhea" id="RHEA-COMP:9863"/>
        <dbReference type="Rhea" id="RHEA-COMP:11604"/>
        <dbReference type="ChEBI" id="CHEBI:15378"/>
        <dbReference type="ChEBI" id="CHEBI:29999"/>
        <dbReference type="ChEBI" id="CHEBI:30616"/>
        <dbReference type="ChEBI" id="CHEBI:83421"/>
        <dbReference type="ChEBI" id="CHEBI:456216"/>
        <dbReference type="EC" id="2.7.11.1"/>
    </reaction>
</comment>
<dbReference type="Gene3D" id="3.30.200.20">
    <property type="entry name" value="Phosphorylase Kinase, domain 1"/>
    <property type="match status" value="1"/>
</dbReference>
<keyword evidence="4" id="KW-0597">Phosphoprotein</keyword>
<dbReference type="GO" id="GO:0005524">
    <property type="term" value="F:ATP binding"/>
    <property type="evidence" value="ECO:0007669"/>
    <property type="project" value="UniProtKB-UniRule"/>
</dbReference>
<evidence type="ECO:0000256" key="8">
    <source>
        <dbReference type="ARBA" id="ARBA00022737"/>
    </source>
</evidence>
<evidence type="ECO:0000259" key="21">
    <source>
        <dbReference type="PROSITE" id="PS50011"/>
    </source>
</evidence>
<keyword evidence="11 18" id="KW-0067">ATP-binding</keyword>
<dbReference type="eggNOG" id="KOG1187">
    <property type="taxonomic scope" value="Eukaryota"/>
</dbReference>
<keyword evidence="13 20" id="KW-0472">Membrane</keyword>
<sequence length="773" mass="85696">MDLPGKLPPQLVKLRYLQSIGVEANQFSGPIPDELGNLSNLTVLILRNVSMSGPIPSYIWSKLYLRNLDLSFNKLTGDVNGVRAPYYTYLTGNRLSGDIEFDGFLNSKSNITGLLPCAGPINCTSYRRFLHINCGGDSIVTTNSSYKITYEADNNVTKAATNQHIKNWGISNTGDFMDDDINDDAYTISTSMTPLGDSHGLYKTARRSALSLVYYAFCLENGDYNVSLHFMEIQFSEPHGSLGRRIFDVYVQGKLFLRDFNIKEEAKGNLKPVIKELKAVDVTDHMLEVRLYWAGKGTTMIPKSPCVTPVCIWTWATIGRPAHLTPLLIDRFRLLYQSFLEKPNWLDPTAEKIKHHIRYPLIVGGTGALVTIILLALGIYGRRRCRADNNTRERDLRAQGLQTLCFTWRQLQAATNDFDQANKLGEGGFGSVFKGELSDGTIIAVKQLSSKSCQGNREFVNEIGMISGLNHPNLVKLYGCCVEKEQLLLVYEYMENNSLALALSGKSATKLEWAMRQKICVGIARGLAFLHEGSIVRMVHRDIKTTNVLLDADLNAKISDFGLARLHEEEHTHISTKIAGTIGYMAPEYALWGQLTEKADVYSFGVVAIEIVSGKSNTKHKGSADHVSLINWTTFTSESQALMLQQTGDIMDIVDPVLEGDFNSKEAVRMIKVALVCTHSSPSLRPTMSEAVQMLEGEIEVTQVMSDHGLYGHNWSISKMRDVDTHGSSSTSGVTDHQTESTMKSSVSGSDLYPSYPESVILKSTVELPSSSM</sequence>
<dbReference type="PANTHER" id="PTHR48006">
    <property type="entry name" value="LEUCINE-RICH REPEAT-CONTAINING PROTEIN DDB_G0281931-RELATED"/>
    <property type="match status" value="1"/>
</dbReference>
<evidence type="ECO:0000256" key="16">
    <source>
        <dbReference type="ARBA" id="ARBA00047899"/>
    </source>
</evidence>
<dbReference type="InterPro" id="IPR032675">
    <property type="entry name" value="LRR_dom_sf"/>
</dbReference>
<dbReference type="SUPFAM" id="SSF52058">
    <property type="entry name" value="L domain-like"/>
    <property type="match status" value="1"/>
</dbReference>
<organism evidence="22 23">
    <name type="scientific">Brassica campestris</name>
    <name type="common">Field mustard</name>
    <dbReference type="NCBI Taxonomy" id="3711"/>
    <lineage>
        <taxon>Eukaryota</taxon>
        <taxon>Viridiplantae</taxon>
        <taxon>Streptophyta</taxon>
        <taxon>Embryophyta</taxon>
        <taxon>Tracheophyta</taxon>
        <taxon>Spermatophyta</taxon>
        <taxon>Magnoliopsida</taxon>
        <taxon>eudicotyledons</taxon>
        <taxon>Gunneridae</taxon>
        <taxon>Pentapetalae</taxon>
        <taxon>rosids</taxon>
        <taxon>malvids</taxon>
        <taxon>Brassicales</taxon>
        <taxon>Brassicaceae</taxon>
        <taxon>Brassiceae</taxon>
        <taxon>Brassica</taxon>
    </lineage>
</organism>
<evidence type="ECO:0000256" key="14">
    <source>
        <dbReference type="ARBA" id="ARBA00023170"/>
    </source>
</evidence>
<comment type="subcellular location">
    <subcellularLocation>
        <location evidence="1">Membrane</location>
        <topology evidence="1">Single-pass type I membrane protein</topology>
    </subcellularLocation>
</comment>
<evidence type="ECO:0000313" key="22">
    <source>
        <dbReference type="EnsemblPlants" id="Bra010816.1-P"/>
    </source>
</evidence>
<feature type="region of interest" description="Disordered" evidence="19">
    <location>
        <begin position="722"/>
        <end position="750"/>
    </location>
</feature>
<feature type="binding site" evidence="18">
    <location>
        <position position="446"/>
    </location>
    <ligand>
        <name>ATP</name>
        <dbReference type="ChEBI" id="CHEBI:30616"/>
    </ligand>
</feature>
<evidence type="ECO:0000256" key="20">
    <source>
        <dbReference type="SAM" id="Phobius"/>
    </source>
</evidence>
<feature type="domain" description="Protein kinase" evidence="21">
    <location>
        <begin position="418"/>
        <end position="711"/>
    </location>
</feature>
<dbReference type="Proteomes" id="UP000011750">
    <property type="component" value="Chromosome A08"/>
</dbReference>
<dbReference type="Pfam" id="PF07714">
    <property type="entry name" value="PK_Tyr_Ser-Thr"/>
    <property type="match status" value="1"/>
</dbReference>
<dbReference type="GO" id="GO:0004674">
    <property type="term" value="F:protein serine/threonine kinase activity"/>
    <property type="evidence" value="ECO:0000318"/>
    <property type="project" value="GO_Central"/>
</dbReference>
<keyword evidence="10" id="KW-0418">Kinase</keyword>
<keyword evidence="14" id="KW-0675">Receptor</keyword>
<evidence type="ECO:0000256" key="17">
    <source>
        <dbReference type="ARBA" id="ARBA00048679"/>
    </source>
</evidence>
<evidence type="ECO:0000313" key="23">
    <source>
        <dbReference type="Proteomes" id="UP000011750"/>
    </source>
</evidence>
<keyword evidence="9 18" id="KW-0547">Nucleotide-binding</keyword>
<dbReference type="Gene3D" id="2.60.120.430">
    <property type="entry name" value="Galactose-binding lectin"/>
    <property type="match status" value="1"/>
</dbReference>
<feature type="compositionally biased region" description="Polar residues" evidence="19">
    <location>
        <begin position="726"/>
        <end position="749"/>
    </location>
</feature>
<reference evidence="22" key="3">
    <citation type="submission" date="2023-03" db="UniProtKB">
        <authorList>
            <consortium name="EnsemblPlants"/>
        </authorList>
    </citation>
    <scope>IDENTIFICATION</scope>
    <source>
        <strain evidence="22">cv. Chiifu-401-42</strain>
    </source>
</reference>
<dbReference type="Gramene" id="Bra010816.1">
    <property type="protein sequence ID" value="Bra010816.1-P"/>
    <property type="gene ID" value="Bra010816"/>
</dbReference>
<evidence type="ECO:0000256" key="4">
    <source>
        <dbReference type="ARBA" id="ARBA00022553"/>
    </source>
</evidence>
<dbReference type="Gene3D" id="3.80.10.10">
    <property type="entry name" value="Ribonuclease Inhibitor"/>
    <property type="match status" value="1"/>
</dbReference>
<dbReference type="PROSITE" id="PS00107">
    <property type="entry name" value="PROTEIN_KINASE_ATP"/>
    <property type="match status" value="1"/>
</dbReference>
<dbReference type="SMART" id="SM00220">
    <property type="entry name" value="S_TKc"/>
    <property type="match status" value="1"/>
</dbReference>
<accession>M4D2W3</accession>
<dbReference type="OMA" id="AMRQKIC"/>
<reference evidence="22 23" key="1">
    <citation type="journal article" date="2011" name="Nat. Genet.">
        <title>The genome of the mesopolyploid crop species Brassica rapa.</title>
        <authorList>
            <consortium name="Brassica rapa Genome Sequencing Project Consortium"/>
            <person name="Wang X."/>
            <person name="Wang H."/>
            <person name="Wang J."/>
            <person name="Sun R."/>
            <person name="Wu J."/>
            <person name="Liu S."/>
            <person name="Bai Y."/>
            <person name="Mun J.H."/>
            <person name="Bancroft I."/>
            <person name="Cheng F."/>
            <person name="Huang S."/>
            <person name="Li X."/>
            <person name="Hua W."/>
            <person name="Wang J."/>
            <person name="Wang X."/>
            <person name="Freeling M."/>
            <person name="Pires J.C."/>
            <person name="Paterson A.H."/>
            <person name="Chalhoub B."/>
            <person name="Wang B."/>
            <person name="Hayward A."/>
            <person name="Sharpe A.G."/>
            <person name="Park B.S."/>
            <person name="Weisshaar B."/>
            <person name="Liu B."/>
            <person name="Li B."/>
            <person name="Liu B."/>
            <person name="Tong C."/>
            <person name="Song C."/>
            <person name="Duran C."/>
            <person name="Peng C."/>
            <person name="Geng C."/>
            <person name="Koh C."/>
            <person name="Lin C."/>
            <person name="Edwards D."/>
            <person name="Mu D."/>
            <person name="Shen D."/>
            <person name="Soumpourou E."/>
            <person name="Li F."/>
            <person name="Fraser F."/>
            <person name="Conant G."/>
            <person name="Lassalle G."/>
            <person name="King G.J."/>
            <person name="Bonnema G."/>
            <person name="Tang H."/>
            <person name="Wang H."/>
            <person name="Belcram H."/>
            <person name="Zhou H."/>
            <person name="Hirakawa H."/>
            <person name="Abe H."/>
            <person name="Guo H."/>
            <person name="Wang H."/>
            <person name="Jin H."/>
            <person name="Parkin I.A."/>
            <person name="Batley J."/>
            <person name="Kim J.S."/>
            <person name="Just J."/>
            <person name="Li J."/>
            <person name="Xu J."/>
            <person name="Deng J."/>
            <person name="Kim J.A."/>
            <person name="Li J."/>
            <person name="Yu J."/>
            <person name="Meng J."/>
            <person name="Wang J."/>
            <person name="Min J."/>
            <person name="Poulain J."/>
            <person name="Wang J."/>
            <person name="Hatakeyama K."/>
            <person name="Wu K."/>
            <person name="Wang L."/>
            <person name="Fang L."/>
            <person name="Trick M."/>
            <person name="Links M.G."/>
            <person name="Zhao M."/>
            <person name="Jin M."/>
            <person name="Ramchiary N."/>
            <person name="Drou N."/>
            <person name="Berkman P.J."/>
            <person name="Cai Q."/>
            <person name="Huang Q."/>
            <person name="Li R."/>
            <person name="Tabata S."/>
            <person name="Cheng S."/>
            <person name="Zhang S."/>
            <person name="Zhang S."/>
            <person name="Huang S."/>
            <person name="Sato S."/>
            <person name="Sun S."/>
            <person name="Kwon S.J."/>
            <person name="Choi S.R."/>
            <person name="Lee T.H."/>
            <person name="Fan W."/>
            <person name="Zhao X."/>
            <person name="Tan X."/>
            <person name="Xu X."/>
            <person name="Wang Y."/>
            <person name="Qiu Y."/>
            <person name="Yin Y."/>
            <person name="Li Y."/>
            <person name="Du Y."/>
            <person name="Liao Y."/>
            <person name="Lim Y."/>
            <person name="Narusaka Y."/>
            <person name="Wang Y."/>
            <person name="Wang Z."/>
            <person name="Li Z."/>
            <person name="Wang Z."/>
            <person name="Xiong Z."/>
            <person name="Zhang Z."/>
        </authorList>
    </citation>
    <scope>NUCLEOTIDE SEQUENCE [LARGE SCALE GENOMIC DNA]</scope>
    <source>
        <strain evidence="22 23">cv. Chiifu-401-42</strain>
    </source>
</reference>
<keyword evidence="7" id="KW-0732">Signal</keyword>
<dbReference type="InterPro" id="IPR021720">
    <property type="entry name" value="Malectin_dom"/>
</dbReference>
<feature type="transmembrane region" description="Helical" evidence="20">
    <location>
        <begin position="359"/>
        <end position="380"/>
    </location>
</feature>
<dbReference type="InParanoid" id="M4D2W3"/>
<dbReference type="GO" id="GO:0016020">
    <property type="term" value="C:membrane"/>
    <property type="evidence" value="ECO:0007669"/>
    <property type="project" value="UniProtKB-SubCell"/>
</dbReference>
<evidence type="ECO:0000256" key="5">
    <source>
        <dbReference type="ARBA" id="ARBA00022679"/>
    </source>
</evidence>
<dbReference type="AlphaFoldDB" id="M4D2W3"/>